<reference evidence="1" key="1">
    <citation type="submission" date="2018-07" db="EMBL/GenBank/DDBJ databases">
        <title>Complete genome sequence of Sphingomonas bisphenolicum strain AO1, a bisphenol A degradative bacterium isolated from Japanese farm field.</title>
        <authorList>
            <person name="Murakami M."/>
            <person name="Koh M."/>
            <person name="Koba S."/>
            <person name="Matsumura Y."/>
        </authorList>
    </citation>
    <scope>NUCLEOTIDE SEQUENCE</scope>
    <source>
        <strain evidence="1">AO1</strain>
    </source>
</reference>
<protein>
    <recommendedName>
        <fullName evidence="3">Alginate export domain-containing protein</fullName>
    </recommendedName>
</protein>
<dbReference type="Gene3D" id="2.40.160.10">
    <property type="entry name" value="Porin"/>
    <property type="match status" value="1"/>
</dbReference>
<keyword evidence="2" id="KW-1185">Reference proteome</keyword>
<name>A0ABN5WG07_9SPHN</name>
<evidence type="ECO:0000313" key="2">
    <source>
        <dbReference type="Proteomes" id="UP001059971"/>
    </source>
</evidence>
<evidence type="ECO:0000313" key="1">
    <source>
        <dbReference type="EMBL" id="BBF71234.1"/>
    </source>
</evidence>
<sequence length="422" mass="45327">MDGGPSQAAVFHCIQSEGGTSMKYLLASAAVLAVAAPACAQDITLKPVAEARLRYEHVDQDGLSKEADALTIRARAGLTATSGAISATVVGQGTLAVVDHYYDGLNGAAIRPLVADPQNIALYVAQLQYRSKAITLTAGRQKIALDDERFVGNVGFRDNAQTFDAVRAELVPIKGLKLDVAYAWSVRTIWGVDGIGARQQAVSGDNIFANLSYAAPIGTITGFAYLVDQDEAAVQAFRLSSQTYGVRLAGGGALSKTMKIGYQLSYARQSDYHANPNAYDADYWLADATLEMKGWKLNGGYEVLGASDGLPFTSFQTPLGTNFKFQGWAGKFLTTPGNGVRDLYVGGSYGWKQMGPLIGVALGASWHRFDADRLNQHYGNEIDILASAKVRKAMLSIRYAHYDASTLATNTDKLWLQADWAI</sequence>
<evidence type="ECO:0008006" key="3">
    <source>
        <dbReference type="Google" id="ProtNLM"/>
    </source>
</evidence>
<dbReference type="EMBL" id="AP018817">
    <property type="protein sequence ID" value="BBF71234.1"/>
    <property type="molecule type" value="Genomic_DNA"/>
</dbReference>
<dbReference type="Proteomes" id="UP001059971">
    <property type="component" value="Chromosome 1"/>
</dbReference>
<gene>
    <name evidence="1" type="ORF">SBA_ch1_34340</name>
</gene>
<proteinExistence type="predicted"/>
<dbReference type="InterPro" id="IPR023614">
    <property type="entry name" value="Porin_dom_sf"/>
</dbReference>
<accession>A0ABN5WG07</accession>
<organism evidence="1 2">
    <name type="scientific">Sphingomonas bisphenolicum</name>
    <dbReference type="NCBI Taxonomy" id="296544"/>
    <lineage>
        <taxon>Bacteria</taxon>
        <taxon>Pseudomonadati</taxon>
        <taxon>Pseudomonadota</taxon>
        <taxon>Alphaproteobacteria</taxon>
        <taxon>Sphingomonadales</taxon>
        <taxon>Sphingomonadaceae</taxon>
        <taxon>Sphingomonas</taxon>
    </lineage>
</organism>